<dbReference type="GO" id="GO:0046872">
    <property type="term" value="F:metal ion binding"/>
    <property type="evidence" value="ECO:0007669"/>
    <property type="project" value="UniProtKB-KW"/>
</dbReference>
<dbReference type="Proteomes" id="UP000228945">
    <property type="component" value="Chromosome"/>
</dbReference>
<dbReference type="GO" id="GO:0005886">
    <property type="term" value="C:plasma membrane"/>
    <property type="evidence" value="ECO:0007669"/>
    <property type="project" value="UniProtKB-SubCell"/>
</dbReference>
<feature type="binding site" evidence="8">
    <location>
        <position position="64"/>
    </location>
    <ligand>
        <name>Fe cation</name>
        <dbReference type="ChEBI" id="CHEBI:24875"/>
        <label>1</label>
    </ligand>
</feature>
<dbReference type="CDD" id="cd01042">
    <property type="entry name" value="DMQH"/>
    <property type="match status" value="1"/>
</dbReference>
<dbReference type="EC" id="1.14.99.60" evidence="8"/>
<keyword evidence="3 8" id="KW-0479">Metal-binding</keyword>
<comment type="subcellular location">
    <subcellularLocation>
        <location evidence="8">Cell membrane</location>
        <topology evidence="8">Peripheral membrane protein</topology>
    </subcellularLocation>
</comment>
<dbReference type="HAMAP" id="MF_01658">
    <property type="entry name" value="COQ7"/>
    <property type="match status" value="1"/>
</dbReference>
<keyword evidence="4 8" id="KW-0560">Oxidoreductase</keyword>
<dbReference type="UniPathway" id="UPA00232"/>
<dbReference type="GO" id="GO:0008682">
    <property type="term" value="F:3-demethoxyubiquinol 3-hydroxylase activity"/>
    <property type="evidence" value="ECO:0007669"/>
    <property type="project" value="UniProtKB-EC"/>
</dbReference>
<reference evidence="9 10" key="1">
    <citation type="submission" date="2017-10" db="EMBL/GenBank/DDBJ databases">
        <title>Genome sequence of Caulobacter mirabilis FWC38.</title>
        <authorList>
            <person name="Fiebig A."/>
            <person name="Crosson S."/>
        </authorList>
    </citation>
    <scope>NUCLEOTIDE SEQUENCE [LARGE SCALE GENOMIC DNA]</scope>
    <source>
        <strain evidence="9 10">FWC 38</strain>
    </source>
</reference>
<organism evidence="9 10">
    <name type="scientific">Caulobacter mirabilis</name>
    <dbReference type="NCBI Taxonomy" id="69666"/>
    <lineage>
        <taxon>Bacteria</taxon>
        <taxon>Pseudomonadati</taxon>
        <taxon>Pseudomonadota</taxon>
        <taxon>Alphaproteobacteria</taxon>
        <taxon>Caulobacterales</taxon>
        <taxon>Caulobacteraceae</taxon>
        <taxon>Caulobacter</taxon>
    </lineage>
</organism>
<keyword evidence="10" id="KW-1185">Reference proteome</keyword>
<evidence type="ECO:0000256" key="5">
    <source>
        <dbReference type="ARBA" id="ARBA00023004"/>
    </source>
</evidence>
<comment type="catalytic activity">
    <reaction evidence="8">
        <text>a 5-methoxy-2-methyl-3-(all-trans-polyprenyl)benzene-1,4-diol + AH2 + O2 = a 3-demethylubiquinol + A + H2O</text>
        <dbReference type="Rhea" id="RHEA:50908"/>
        <dbReference type="Rhea" id="RHEA-COMP:10859"/>
        <dbReference type="Rhea" id="RHEA-COMP:10914"/>
        <dbReference type="ChEBI" id="CHEBI:13193"/>
        <dbReference type="ChEBI" id="CHEBI:15377"/>
        <dbReference type="ChEBI" id="CHEBI:15379"/>
        <dbReference type="ChEBI" id="CHEBI:17499"/>
        <dbReference type="ChEBI" id="CHEBI:84167"/>
        <dbReference type="ChEBI" id="CHEBI:84422"/>
        <dbReference type="EC" id="1.14.99.60"/>
    </reaction>
</comment>
<evidence type="ECO:0000256" key="7">
    <source>
        <dbReference type="ARBA" id="ARBA00023136"/>
    </source>
</evidence>
<comment type="cofactor">
    <cofactor evidence="8">
        <name>Fe cation</name>
        <dbReference type="ChEBI" id="CHEBI:24875"/>
    </cofactor>
    <text evidence="8">Binds 2 iron ions per subunit.</text>
</comment>
<dbReference type="KEGG" id="cmb:CSW64_07275"/>
<keyword evidence="7 8" id="KW-0472">Membrane</keyword>
<dbReference type="InterPro" id="IPR012347">
    <property type="entry name" value="Ferritin-like"/>
</dbReference>
<evidence type="ECO:0000313" key="9">
    <source>
        <dbReference type="EMBL" id="ATQ42233.1"/>
    </source>
</evidence>
<keyword evidence="8" id="KW-1003">Cell membrane</keyword>
<dbReference type="GO" id="GO:0006744">
    <property type="term" value="P:ubiquinone biosynthetic process"/>
    <property type="evidence" value="ECO:0007669"/>
    <property type="project" value="UniProtKB-UniRule"/>
</dbReference>
<dbReference type="AlphaFoldDB" id="A0A2D2AW54"/>
<evidence type="ECO:0000256" key="8">
    <source>
        <dbReference type="HAMAP-Rule" id="MF_01658"/>
    </source>
</evidence>
<keyword evidence="2 8" id="KW-0831">Ubiquinone biosynthesis</keyword>
<dbReference type="EMBL" id="CP024201">
    <property type="protein sequence ID" value="ATQ42233.1"/>
    <property type="molecule type" value="Genomic_DNA"/>
</dbReference>
<dbReference type="SUPFAM" id="SSF47240">
    <property type="entry name" value="Ferritin-like"/>
    <property type="match status" value="1"/>
</dbReference>
<feature type="binding site" evidence="8">
    <location>
        <position position="151"/>
    </location>
    <ligand>
        <name>Fe cation</name>
        <dbReference type="ChEBI" id="CHEBI:24875"/>
        <label>2</label>
    </ligand>
</feature>
<dbReference type="RefSeq" id="WP_099621490.1">
    <property type="nucleotide sequence ID" value="NZ_CP024201.1"/>
</dbReference>
<sequence length="187" mass="20161">MTGRPTPARPGRGATAARLAEILRVDHAGELGAVHIYRGQRAVLGQAKGHERTAAQLEEMEGHEAVHLARFDELLNQHRVRPTLMAPLWRAAGFALGAGTALLGDKAAHACTEAVETVIEKHYADQIAEIADRDPVLAAELTKFRDEELAHRDIAIEEGSRDAPAHPLLTAVIQAGCRAAIKISEKI</sequence>
<dbReference type="InterPro" id="IPR009078">
    <property type="entry name" value="Ferritin-like_SF"/>
</dbReference>
<keyword evidence="6 8" id="KW-0503">Monooxygenase</keyword>
<feature type="binding site" evidence="8">
    <location>
        <position position="148"/>
    </location>
    <ligand>
        <name>Fe cation</name>
        <dbReference type="ChEBI" id="CHEBI:24875"/>
        <label>1</label>
    </ligand>
</feature>
<feature type="binding site" evidence="8">
    <location>
        <position position="116"/>
    </location>
    <ligand>
        <name>Fe cation</name>
        <dbReference type="ChEBI" id="CHEBI:24875"/>
        <label>2</label>
    </ligand>
</feature>
<dbReference type="Pfam" id="PF03232">
    <property type="entry name" value="COQ7"/>
    <property type="match status" value="1"/>
</dbReference>
<dbReference type="OrthoDB" id="7559360at2"/>
<keyword evidence="9" id="KW-0830">Ubiquinone</keyword>
<comment type="pathway">
    <text evidence="1 8">Cofactor biosynthesis; ubiquinone biosynthesis.</text>
</comment>
<dbReference type="PANTHER" id="PTHR11237">
    <property type="entry name" value="COENZYME Q10 BIOSYNTHESIS PROTEIN 7"/>
    <property type="match status" value="1"/>
</dbReference>
<accession>A0A2D2AW54</accession>
<proteinExistence type="inferred from homology"/>
<evidence type="ECO:0000313" key="10">
    <source>
        <dbReference type="Proteomes" id="UP000228945"/>
    </source>
</evidence>
<feature type="binding site" evidence="8">
    <location>
        <position position="67"/>
    </location>
    <ligand>
        <name>Fe cation</name>
        <dbReference type="ChEBI" id="CHEBI:24875"/>
        <label>1</label>
    </ligand>
</feature>
<evidence type="ECO:0000256" key="1">
    <source>
        <dbReference type="ARBA" id="ARBA00004749"/>
    </source>
</evidence>
<feature type="binding site" evidence="8">
    <location>
        <position position="30"/>
    </location>
    <ligand>
        <name>Fe cation</name>
        <dbReference type="ChEBI" id="CHEBI:24875"/>
        <label>1</label>
    </ligand>
</feature>
<comment type="function">
    <text evidence="8">Catalyzes the hydroxylation of 2-nonaprenyl-3-methyl-6-methoxy-1,4-benzoquinol during ubiquinone biosynthesis.</text>
</comment>
<feature type="binding site" evidence="8">
    <location>
        <position position="64"/>
    </location>
    <ligand>
        <name>Fe cation</name>
        <dbReference type="ChEBI" id="CHEBI:24875"/>
        <label>2</label>
    </ligand>
</feature>
<evidence type="ECO:0000256" key="4">
    <source>
        <dbReference type="ARBA" id="ARBA00023002"/>
    </source>
</evidence>
<name>A0A2D2AW54_9CAUL</name>
<evidence type="ECO:0000256" key="6">
    <source>
        <dbReference type="ARBA" id="ARBA00023033"/>
    </source>
</evidence>
<feature type="binding site" evidence="8">
    <location>
        <position position="148"/>
    </location>
    <ligand>
        <name>Fe cation</name>
        <dbReference type="ChEBI" id="CHEBI:24875"/>
        <label>2</label>
    </ligand>
</feature>
<dbReference type="InterPro" id="IPR011566">
    <property type="entry name" value="Ubq_synth_Coq7"/>
</dbReference>
<dbReference type="PANTHER" id="PTHR11237:SF4">
    <property type="entry name" value="5-DEMETHOXYUBIQUINONE HYDROXYLASE, MITOCHONDRIAL"/>
    <property type="match status" value="1"/>
</dbReference>
<protein>
    <recommendedName>
        <fullName evidence="8">3-demethoxyubiquinol 3-hydroxylase</fullName>
        <shortName evidence="8">DMQ hydroxylase</shortName>
        <ecNumber evidence="8">1.14.99.60</ecNumber>
    </recommendedName>
    <alternativeName>
        <fullName evidence="8">2-nonaprenyl-3-methyl-6-methoxy-1,4-benzoquinol hydroxylase</fullName>
    </alternativeName>
</protein>
<keyword evidence="5 8" id="KW-0408">Iron</keyword>
<comment type="similarity">
    <text evidence="8">Belongs to the COQ7 family.</text>
</comment>
<gene>
    <name evidence="8" type="primary">coq7</name>
    <name evidence="9" type="ORF">CSW64_07275</name>
</gene>
<dbReference type="Gene3D" id="1.20.1260.10">
    <property type="match status" value="1"/>
</dbReference>
<evidence type="ECO:0000256" key="2">
    <source>
        <dbReference type="ARBA" id="ARBA00022688"/>
    </source>
</evidence>
<evidence type="ECO:0000256" key="3">
    <source>
        <dbReference type="ARBA" id="ARBA00022723"/>
    </source>
</evidence>